<accession>A0A914ZX23</accession>
<evidence type="ECO:0000256" key="5">
    <source>
        <dbReference type="SAM" id="MobiDB-lite"/>
    </source>
</evidence>
<name>A0A914ZX23_PARUN</name>
<keyword evidence="4" id="KW-0539">Nucleus</keyword>
<feature type="compositionally biased region" description="Basic and acidic residues" evidence="5">
    <location>
        <begin position="412"/>
        <end position="428"/>
    </location>
</feature>
<protein>
    <submittedName>
        <fullName evidence="7">U3 small nucleolar RNA-associated protein 14</fullName>
    </submittedName>
</protein>
<evidence type="ECO:0000256" key="4">
    <source>
        <dbReference type="ARBA" id="ARBA00023242"/>
    </source>
</evidence>
<comment type="similarity">
    <text evidence="2">Belongs to the UTP14 family.</text>
</comment>
<dbReference type="Proteomes" id="UP000887569">
    <property type="component" value="Unplaced"/>
</dbReference>
<organism evidence="6 7">
    <name type="scientific">Parascaris univalens</name>
    <name type="common">Nematode worm</name>
    <dbReference type="NCBI Taxonomy" id="6257"/>
    <lineage>
        <taxon>Eukaryota</taxon>
        <taxon>Metazoa</taxon>
        <taxon>Ecdysozoa</taxon>
        <taxon>Nematoda</taxon>
        <taxon>Chromadorea</taxon>
        <taxon>Rhabditida</taxon>
        <taxon>Spirurina</taxon>
        <taxon>Ascaridomorpha</taxon>
        <taxon>Ascaridoidea</taxon>
        <taxon>Ascarididae</taxon>
        <taxon>Parascaris</taxon>
    </lineage>
</organism>
<dbReference type="GO" id="GO:0006364">
    <property type="term" value="P:rRNA processing"/>
    <property type="evidence" value="ECO:0007669"/>
    <property type="project" value="InterPro"/>
</dbReference>
<evidence type="ECO:0000313" key="7">
    <source>
        <dbReference type="WBParaSite" id="PgB24X_g010_t01"/>
    </source>
</evidence>
<dbReference type="GO" id="GO:0032040">
    <property type="term" value="C:small-subunit processome"/>
    <property type="evidence" value="ECO:0007669"/>
    <property type="project" value="InterPro"/>
</dbReference>
<sequence length="704" mass="79102">MSDVTDSDYDQEAHENLITAIQAIGRIKATSKRGVVKKKVKKVSACELIGAIHSTRNLDEIKKEVQRKKNAHKKGKGSTLPAPLHRLANERIHSSVAYTEAKKDLAVWAPVVQENRLADQLVFTIEQNEAIDQSGTERLQNFKARTSLELEMANILGTSKNALPNEKLYTEAEMELLKAMSLEEAKAKCAQLQKVRALVSYREAKLRRQAKIKSKSYHRHLKRQKRKQLIKEFDELLLKDPEASKEKLAQIERQRILERATLKHRNGSKRIQMLARHASKDANAKRALEEQIRLGRELTEKHGMESDSDSDNDGAEVGTENALTPQLLLEKAAEIAAQEETLETSESNPALRVSLQQLRQEQKISSEKTAATAQKALVGQHHFRVNGATRREVEMDGKKIWEEDPTWDLTRDEVASSQEPIEKTDTVREQACVETVSSGPVRKRKLGVSEKKEKKKKTKKACETSANVKELFDNAEQRLVELTTKEAELIRHTEKKSTEARDADNMAHIGECVGNLDDKGTDEVFNGVRNAGAMKAAKKKMEEEERHSAQEIDISLDPRHFLNAETSAITQVSADLMERVDDFDVEAEQEALVAAAFEDDDVIGDFEAEKSAIEEQEKPKDLDLTLQGWGSWIGPGIASKKKDRFVVKAEKKKRKDQGRNGLIISEAVDSSIDKVQPHSVSIPILGWFALILSFRFRSLGSIAE</sequence>
<feature type="region of interest" description="Disordered" evidence="5">
    <location>
        <begin position="296"/>
        <end position="319"/>
    </location>
</feature>
<feature type="compositionally biased region" description="Basic and acidic residues" evidence="5">
    <location>
        <begin position="296"/>
        <end position="305"/>
    </location>
</feature>
<keyword evidence="3" id="KW-0597">Phosphoprotein</keyword>
<evidence type="ECO:0000313" key="6">
    <source>
        <dbReference type="Proteomes" id="UP000887569"/>
    </source>
</evidence>
<dbReference type="PANTHER" id="PTHR14150:SF12">
    <property type="entry name" value="U3 SMALL NUCLEOLAR RNA-ASSOCIATED PROTEIN 14 HOMOLOG A"/>
    <property type="match status" value="1"/>
</dbReference>
<dbReference type="InterPro" id="IPR006709">
    <property type="entry name" value="SSU_processome_Utp14"/>
</dbReference>
<evidence type="ECO:0000256" key="1">
    <source>
        <dbReference type="ARBA" id="ARBA00004604"/>
    </source>
</evidence>
<dbReference type="WBParaSite" id="PgB24X_g010_t01">
    <property type="protein sequence ID" value="PgB24X_g010_t01"/>
    <property type="gene ID" value="PgB24X_g010"/>
</dbReference>
<evidence type="ECO:0000256" key="3">
    <source>
        <dbReference type="ARBA" id="ARBA00022553"/>
    </source>
</evidence>
<comment type="subcellular location">
    <subcellularLocation>
        <location evidence="1">Nucleus</location>
        <location evidence="1">Nucleolus</location>
    </subcellularLocation>
</comment>
<evidence type="ECO:0000256" key="2">
    <source>
        <dbReference type="ARBA" id="ARBA00007774"/>
    </source>
</evidence>
<dbReference type="PANTHER" id="PTHR14150">
    <property type="entry name" value="U3 SMALL NUCLEOLAR RNA-ASSOCIATED PROTEIN 14"/>
    <property type="match status" value="1"/>
</dbReference>
<keyword evidence="6" id="KW-1185">Reference proteome</keyword>
<proteinExistence type="inferred from homology"/>
<dbReference type="Pfam" id="PF04615">
    <property type="entry name" value="Utp14"/>
    <property type="match status" value="1"/>
</dbReference>
<reference evidence="7" key="1">
    <citation type="submission" date="2022-11" db="UniProtKB">
        <authorList>
            <consortium name="WormBaseParasite"/>
        </authorList>
    </citation>
    <scope>IDENTIFICATION</scope>
</reference>
<feature type="region of interest" description="Disordered" evidence="5">
    <location>
        <begin position="412"/>
        <end position="438"/>
    </location>
</feature>
<dbReference type="AlphaFoldDB" id="A0A914ZX23"/>